<dbReference type="PANTHER" id="PTHR10443:SF12">
    <property type="entry name" value="DIPEPTIDASE"/>
    <property type="match status" value="1"/>
</dbReference>
<dbReference type="SUPFAM" id="SSF51556">
    <property type="entry name" value="Metallo-dependent hydrolases"/>
    <property type="match status" value="1"/>
</dbReference>
<dbReference type="EMBL" id="BAABDL010000017">
    <property type="protein sequence ID" value="GAA4059621.1"/>
    <property type="molecule type" value="Genomic_DNA"/>
</dbReference>
<gene>
    <name evidence="1" type="ORF">GCM10022410_03390</name>
</gene>
<reference evidence="2" key="1">
    <citation type="journal article" date="2019" name="Int. J. Syst. Evol. Microbiol.">
        <title>The Global Catalogue of Microorganisms (GCM) 10K type strain sequencing project: providing services to taxonomists for standard genome sequencing and annotation.</title>
        <authorList>
            <consortium name="The Broad Institute Genomics Platform"/>
            <consortium name="The Broad Institute Genome Sequencing Center for Infectious Disease"/>
            <person name="Wu L."/>
            <person name="Ma J."/>
        </authorList>
    </citation>
    <scope>NUCLEOTIDE SEQUENCE [LARGE SCALE GENOMIC DNA]</scope>
    <source>
        <strain evidence="2">JCM 17250</strain>
    </source>
</reference>
<proteinExistence type="predicted"/>
<dbReference type="Pfam" id="PF01244">
    <property type="entry name" value="Peptidase_M19"/>
    <property type="match status" value="1"/>
</dbReference>
<dbReference type="RefSeq" id="WP_344909721.1">
    <property type="nucleotide sequence ID" value="NZ_BAABDL010000017.1"/>
</dbReference>
<dbReference type="Proteomes" id="UP001501734">
    <property type="component" value="Unassembled WGS sequence"/>
</dbReference>
<organism evidence="1 2">
    <name type="scientific">Amphibacillus indicireducens</name>
    <dbReference type="NCBI Taxonomy" id="1076330"/>
    <lineage>
        <taxon>Bacteria</taxon>
        <taxon>Bacillati</taxon>
        <taxon>Bacillota</taxon>
        <taxon>Bacilli</taxon>
        <taxon>Bacillales</taxon>
        <taxon>Bacillaceae</taxon>
        <taxon>Amphibacillus</taxon>
    </lineage>
</organism>
<accession>A0ABP7V4U5</accession>
<dbReference type="InterPro" id="IPR032466">
    <property type="entry name" value="Metal_Hydrolase"/>
</dbReference>
<dbReference type="InterPro" id="IPR008257">
    <property type="entry name" value="Pept_M19"/>
</dbReference>
<dbReference type="PANTHER" id="PTHR10443">
    <property type="entry name" value="MICROSOMAL DIPEPTIDASE"/>
    <property type="match status" value="1"/>
</dbReference>
<comment type="caution">
    <text evidence="1">The sequence shown here is derived from an EMBL/GenBank/DDBJ whole genome shotgun (WGS) entry which is preliminary data.</text>
</comment>
<protein>
    <submittedName>
        <fullName evidence="1">Dipeptidase</fullName>
    </submittedName>
</protein>
<dbReference type="PROSITE" id="PS51365">
    <property type="entry name" value="RENAL_DIPEPTIDASE_2"/>
    <property type="match status" value="1"/>
</dbReference>
<name>A0ABP7V4U5_9BACI</name>
<sequence length="306" mass="35022">MIDAHCDLLYQLWRHDYNVNQSDALQFDLEKWRASPIKVQAFAIFVPDTTPLNQQFDVALKMIDLFYEKIVLPNPDIIQIQSKLELENLQPHQLGAILTLEGCHPIGTDLNNLVRLIDEGVRIVGLTWNNNNAVSDSVMSIEGKGVSRFGEEVIQLLNAEQIWTDVSHLSVRGFDDVIDQADHVIASHSNAYRICQHRRNLTDQQIKAIIKRDGLIGVTFVPEFTKSSDFVSIDDLFEHIDHFIELGAEDQLCFGSDFDGITNTISGLENVTGYHRFKKELFDHYSRRIVNKISSENFIRKFPRIN</sequence>
<evidence type="ECO:0000313" key="2">
    <source>
        <dbReference type="Proteomes" id="UP001501734"/>
    </source>
</evidence>
<keyword evidence="2" id="KW-1185">Reference proteome</keyword>
<dbReference type="Gene3D" id="3.20.20.140">
    <property type="entry name" value="Metal-dependent hydrolases"/>
    <property type="match status" value="1"/>
</dbReference>
<evidence type="ECO:0000313" key="1">
    <source>
        <dbReference type="EMBL" id="GAA4059621.1"/>
    </source>
</evidence>
<dbReference type="CDD" id="cd01301">
    <property type="entry name" value="rDP_like"/>
    <property type="match status" value="1"/>
</dbReference>